<feature type="region of interest" description="Disordered" evidence="1">
    <location>
        <begin position="1"/>
        <end position="24"/>
    </location>
</feature>
<evidence type="ECO:0000256" key="1">
    <source>
        <dbReference type="SAM" id="MobiDB-lite"/>
    </source>
</evidence>
<dbReference type="Proteomes" id="UP000479710">
    <property type="component" value="Unassembled WGS sequence"/>
</dbReference>
<proteinExistence type="predicted"/>
<dbReference type="AlphaFoldDB" id="A0A6G1FCJ6"/>
<feature type="region of interest" description="Disordered" evidence="1">
    <location>
        <begin position="54"/>
        <end position="85"/>
    </location>
</feature>
<protein>
    <submittedName>
        <fullName evidence="2">Uncharacterized protein</fullName>
    </submittedName>
</protein>
<evidence type="ECO:0000313" key="2">
    <source>
        <dbReference type="EMBL" id="KAF0934650.1"/>
    </source>
</evidence>
<gene>
    <name evidence="2" type="ORF">E2562_026139</name>
</gene>
<comment type="caution">
    <text evidence="2">The sequence shown here is derived from an EMBL/GenBank/DDBJ whole genome shotgun (WGS) entry which is preliminary data.</text>
</comment>
<reference evidence="2 3" key="1">
    <citation type="submission" date="2019-11" db="EMBL/GenBank/DDBJ databases">
        <title>Whole genome sequence of Oryza granulata.</title>
        <authorList>
            <person name="Li W."/>
        </authorList>
    </citation>
    <scope>NUCLEOTIDE SEQUENCE [LARGE SCALE GENOMIC DNA]</scope>
    <source>
        <strain evidence="3">cv. Menghai</strain>
        <tissue evidence="2">Leaf</tissue>
    </source>
</reference>
<sequence>MSEKTGDREEPDAEGDDGGGASSAGVWISNLALRCRRIGHSYESMPLDLCTIAPPRLTAPPSSRVGTDTGVRIGAERMTPWDDDG</sequence>
<organism evidence="2 3">
    <name type="scientific">Oryza meyeriana var. granulata</name>
    <dbReference type="NCBI Taxonomy" id="110450"/>
    <lineage>
        <taxon>Eukaryota</taxon>
        <taxon>Viridiplantae</taxon>
        <taxon>Streptophyta</taxon>
        <taxon>Embryophyta</taxon>
        <taxon>Tracheophyta</taxon>
        <taxon>Spermatophyta</taxon>
        <taxon>Magnoliopsida</taxon>
        <taxon>Liliopsida</taxon>
        <taxon>Poales</taxon>
        <taxon>Poaceae</taxon>
        <taxon>BOP clade</taxon>
        <taxon>Oryzoideae</taxon>
        <taxon>Oryzeae</taxon>
        <taxon>Oryzinae</taxon>
        <taxon>Oryza</taxon>
        <taxon>Oryza meyeriana</taxon>
    </lineage>
</organism>
<accession>A0A6G1FCJ6</accession>
<dbReference type="EMBL" id="SPHZ02000001">
    <property type="protein sequence ID" value="KAF0934650.1"/>
    <property type="molecule type" value="Genomic_DNA"/>
</dbReference>
<keyword evidence="3" id="KW-1185">Reference proteome</keyword>
<evidence type="ECO:0000313" key="3">
    <source>
        <dbReference type="Proteomes" id="UP000479710"/>
    </source>
</evidence>
<name>A0A6G1FCJ6_9ORYZ</name>